<feature type="repeat" description="ANK" evidence="1">
    <location>
        <begin position="82"/>
        <end position="114"/>
    </location>
</feature>
<gene>
    <name evidence="4" type="primary">LOC108938062</name>
</gene>
<dbReference type="PANTHER" id="PTHR24176:SF14">
    <property type="entry name" value="ANKYRIN REPEAT DOMAIN-CONTAINING PROTEIN 31"/>
    <property type="match status" value="1"/>
</dbReference>
<proteinExistence type="predicted"/>
<dbReference type="Pfam" id="PF18755">
    <property type="entry name" value="RAMA"/>
    <property type="match status" value="1"/>
</dbReference>
<sequence length="439" mass="48711">MCSQAKTMMTKMEEVSAEEEMIKPKKKKLDSTCVNQKCQSITECKSLPNMQMGRTARNDAFSAELQRSINVPFQNIQKRNSRGESSLLLASKTGDLALVKALVNAGVSLNQADSSGWTPLHEACNLGHIAILEELLQAGADVSSRGYGGIIPLHNAVTSNHFKAVQLLLQYGSDPEITDESGKNSFDLVHDEAIRKLLSSFQRPLVGKSNYTARERTPAAVCSFCTDDKLAGVCNSKKQYPYKSSSRILEEVEKKDDMQPSNFTEPEAAETPVGDTEPNQADTVKDSEWLIGLIQQGIIKPGNNVFQLKLKGFCHTASLQHNGSLKDVRGQVYVSPQAWVQSLSGTNIPDSPTFAWKKVMYRSKSLSRYFMNAHPAASCGTESQQNVSAIPPETFKKDSYISSFMSINRILLINDDELMPSYILEHHWDELLYLDDWTS</sequence>
<dbReference type="Ensembl" id="ENSSFOT00015048736.1">
    <property type="protein sequence ID" value="ENSSFOP00015041991.1"/>
    <property type="gene ID" value="ENSSFOG00015030013.1"/>
</dbReference>
<dbReference type="InterPro" id="IPR040843">
    <property type="entry name" value="RAMA"/>
</dbReference>
<accession>A0A8C9SV59</accession>
<reference evidence="4" key="3">
    <citation type="submission" date="2025-09" db="UniProtKB">
        <authorList>
            <consortium name="Ensembl"/>
        </authorList>
    </citation>
    <scope>IDENTIFICATION</scope>
</reference>
<dbReference type="OrthoDB" id="366390at2759"/>
<dbReference type="SUPFAM" id="SSF48403">
    <property type="entry name" value="Ankyrin repeat"/>
    <property type="match status" value="1"/>
</dbReference>
<dbReference type="Gene3D" id="1.25.40.20">
    <property type="entry name" value="Ankyrin repeat-containing domain"/>
    <property type="match status" value="1"/>
</dbReference>
<name>A0A8C9SV59_SCLFO</name>
<reference evidence="4" key="2">
    <citation type="submission" date="2025-08" db="UniProtKB">
        <authorList>
            <consortium name="Ensembl"/>
        </authorList>
    </citation>
    <scope>IDENTIFICATION</scope>
</reference>
<dbReference type="Pfam" id="PF12796">
    <property type="entry name" value="Ank_2"/>
    <property type="match status" value="1"/>
</dbReference>
<evidence type="ECO:0000259" key="3">
    <source>
        <dbReference type="Pfam" id="PF18755"/>
    </source>
</evidence>
<organism evidence="4 5">
    <name type="scientific">Scleropages formosus</name>
    <name type="common">Asian bonytongue</name>
    <name type="synonym">Osteoglossum formosum</name>
    <dbReference type="NCBI Taxonomy" id="113540"/>
    <lineage>
        <taxon>Eukaryota</taxon>
        <taxon>Metazoa</taxon>
        <taxon>Chordata</taxon>
        <taxon>Craniata</taxon>
        <taxon>Vertebrata</taxon>
        <taxon>Euteleostomi</taxon>
        <taxon>Actinopterygii</taxon>
        <taxon>Neopterygii</taxon>
        <taxon>Teleostei</taxon>
        <taxon>Osteoglossocephala</taxon>
        <taxon>Osteoglossomorpha</taxon>
        <taxon>Osteoglossiformes</taxon>
        <taxon>Osteoglossidae</taxon>
        <taxon>Scleropages</taxon>
    </lineage>
</organism>
<feature type="region of interest" description="Disordered" evidence="2">
    <location>
        <begin position="252"/>
        <end position="281"/>
    </location>
</feature>
<dbReference type="SMART" id="SM00248">
    <property type="entry name" value="ANK"/>
    <property type="match status" value="3"/>
</dbReference>
<dbReference type="InterPro" id="IPR036770">
    <property type="entry name" value="Ankyrin_rpt-contain_sf"/>
</dbReference>
<reference evidence="4 5" key="1">
    <citation type="submission" date="2019-04" db="EMBL/GenBank/DDBJ databases">
        <authorList>
            <consortium name="Wellcome Sanger Institute Data Sharing"/>
        </authorList>
    </citation>
    <scope>NUCLEOTIDE SEQUENCE [LARGE SCALE GENOMIC DNA]</scope>
</reference>
<dbReference type="InterPro" id="IPR042334">
    <property type="entry name" value="ANKRD31"/>
</dbReference>
<protein>
    <recommendedName>
        <fullName evidence="3">RAMA domain-containing protein</fullName>
    </recommendedName>
</protein>
<dbReference type="PANTHER" id="PTHR24176">
    <property type="entry name" value="ANKYRIN REPEAT DOMAIN-CONTAINING PROTEIN 31-RELATED"/>
    <property type="match status" value="1"/>
</dbReference>
<dbReference type="InterPro" id="IPR002110">
    <property type="entry name" value="Ankyrin_rpt"/>
</dbReference>
<evidence type="ECO:0000313" key="4">
    <source>
        <dbReference type="Ensembl" id="ENSSFOP00015041991.1"/>
    </source>
</evidence>
<keyword evidence="5" id="KW-1185">Reference proteome</keyword>
<evidence type="ECO:0000256" key="1">
    <source>
        <dbReference type="PROSITE-ProRule" id="PRU00023"/>
    </source>
</evidence>
<dbReference type="GeneTree" id="ENSGT00940000154742"/>
<evidence type="ECO:0000313" key="5">
    <source>
        <dbReference type="Proteomes" id="UP000694397"/>
    </source>
</evidence>
<feature type="repeat" description="ANK" evidence="1">
    <location>
        <begin position="115"/>
        <end position="147"/>
    </location>
</feature>
<evidence type="ECO:0000256" key="2">
    <source>
        <dbReference type="SAM" id="MobiDB-lite"/>
    </source>
</evidence>
<dbReference type="Proteomes" id="UP000694397">
    <property type="component" value="Chromosome 17"/>
</dbReference>
<dbReference type="PROSITE" id="PS50297">
    <property type="entry name" value="ANK_REP_REGION"/>
    <property type="match status" value="3"/>
</dbReference>
<feature type="repeat" description="ANK" evidence="1">
    <location>
        <begin position="148"/>
        <end position="180"/>
    </location>
</feature>
<dbReference type="AlphaFoldDB" id="A0A8C9SV59"/>
<dbReference type="PRINTS" id="PR01415">
    <property type="entry name" value="ANKYRIN"/>
</dbReference>
<keyword evidence="1" id="KW-0040">ANK repeat</keyword>
<feature type="domain" description="RAMA" evidence="3">
    <location>
        <begin position="293"/>
        <end position="367"/>
    </location>
</feature>
<dbReference type="PROSITE" id="PS50088">
    <property type="entry name" value="ANK_REPEAT"/>
    <property type="match status" value="3"/>
</dbReference>